<proteinExistence type="predicted"/>
<dbReference type="GO" id="GO:0005783">
    <property type="term" value="C:endoplasmic reticulum"/>
    <property type="evidence" value="ECO:0007669"/>
    <property type="project" value="TreeGrafter"/>
</dbReference>
<dbReference type="InterPro" id="IPR049941">
    <property type="entry name" value="LPLAT_7/PORCN-like"/>
</dbReference>
<dbReference type="GO" id="GO:0016020">
    <property type="term" value="C:membrane"/>
    <property type="evidence" value="ECO:0007669"/>
    <property type="project" value="UniProtKB-SubCell"/>
</dbReference>
<organism evidence="8 9">
    <name type="scientific">Hirsutella minnesotensis 3608</name>
    <dbReference type="NCBI Taxonomy" id="1043627"/>
    <lineage>
        <taxon>Eukaryota</taxon>
        <taxon>Fungi</taxon>
        <taxon>Dikarya</taxon>
        <taxon>Ascomycota</taxon>
        <taxon>Pezizomycotina</taxon>
        <taxon>Sordariomycetes</taxon>
        <taxon>Hypocreomycetidae</taxon>
        <taxon>Hypocreales</taxon>
        <taxon>Ophiocordycipitaceae</taxon>
        <taxon>Hirsutella</taxon>
    </lineage>
</organism>
<dbReference type="EMBL" id="KQ030535">
    <property type="protein sequence ID" value="KJZ73352.1"/>
    <property type="molecule type" value="Genomic_DNA"/>
</dbReference>
<keyword evidence="5 7" id="KW-0472">Membrane</keyword>
<accession>A0A0F7ZYZ9</accession>
<comment type="subcellular location">
    <subcellularLocation>
        <location evidence="1">Membrane</location>
        <topology evidence="1">Multi-pass membrane protein</topology>
    </subcellularLocation>
</comment>
<dbReference type="GO" id="GO:0047184">
    <property type="term" value="F:1-acylglycerophosphocholine O-acyltransferase activity"/>
    <property type="evidence" value="ECO:0007669"/>
    <property type="project" value="TreeGrafter"/>
</dbReference>
<evidence type="ECO:0000256" key="4">
    <source>
        <dbReference type="ARBA" id="ARBA00022989"/>
    </source>
</evidence>
<dbReference type="PANTHER" id="PTHR13906">
    <property type="entry name" value="PORCUPINE"/>
    <property type="match status" value="1"/>
</dbReference>
<evidence type="ECO:0000313" key="8">
    <source>
        <dbReference type="EMBL" id="KJZ73352.1"/>
    </source>
</evidence>
<evidence type="ECO:0000256" key="6">
    <source>
        <dbReference type="ARBA" id="ARBA00023315"/>
    </source>
</evidence>
<keyword evidence="6" id="KW-0012">Acyltransferase</keyword>
<reference evidence="8 9" key="1">
    <citation type="journal article" date="2014" name="Genome Biol. Evol.">
        <title>Comparative genomics and transcriptomics analyses reveal divergent lifestyle features of nematode endoparasitic fungus Hirsutella minnesotensis.</title>
        <authorList>
            <person name="Lai Y."/>
            <person name="Liu K."/>
            <person name="Zhang X."/>
            <person name="Zhang X."/>
            <person name="Li K."/>
            <person name="Wang N."/>
            <person name="Shu C."/>
            <person name="Wu Y."/>
            <person name="Wang C."/>
            <person name="Bushley K.E."/>
            <person name="Xiang M."/>
            <person name="Liu X."/>
        </authorList>
    </citation>
    <scope>NUCLEOTIDE SEQUENCE [LARGE SCALE GENOMIC DNA]</scope>
    <source>
        <strain evidence="8 9">3608</strain>
    </source>
</reference>
<dbReference type="PANTHER" id="PTHR13906:SF4">
    <property type="entry name" value="LYSOPHOSPHOLIPID ACYLTRANSFERASE 6"/>
    <property type="match status" value="1"/>
</dbReference>
<evidence type="ECO:0000313" key="9">
    <source>
        <dbReference type="Proteomes" id="UP000054481"/>
    </source>
</evidence>
<keyword evidence="3 7" id="KW-0812">Transmembrane</keyword>
<dbReference type="GO" id="GO:0003841">
    <property type="term" value="F:1-acylglycerol-3-phosphate O-acyltransferase activity"/>
    <property type="evidence" value="ECO:0007669"/>
    <property type="project" value="TreeGrafter"/>
</dbReference>
<dbReference type="GO" id="GO:0030258">
    <property type="term" value="P:lipid modification"/>
    <property type="evidence" value="ECO:0007669"/>
    <property type="project" value="TreeGrafter"/>
</dbReference>
<keyword evidence="4 7" id="KW-1133">Transmembrane helix</keyword>
<sequence length="539" mass="60831">MLRLLHRPFEALSGSVGASPDEIKIIFSFLASYPLAGLLKRVPDAKPAWKNAFIICTSIFYLVGLFDLWRGLATLLVSASGTYCIAKFLRGSPYMPWIGFVFVMGHMSISHIRRQFANSPSTVDVTGAQMVLVMKLSAFCWNVADGQLPQETLSGFQKDRALKDLPPLLDFGAYVFFFPGLFAGPAFDYVEYRRWIDTTMFDLPSEVEPAKRPPVRKKRKIPRSGTPAAFKALHGLLWIGAFVYLSPRFSPEHLVVDSYRQYGLFRRVWIMYMVNLVSRLKYYGVWTLTEGSCILAGLGYNGVDPLTGKVSWNRLQNIDPWMVETAQNSRGYLAGWNMNTNKWLRNYVYLRVTPKGRKPGFRASMATFVTSALWHGFYPGYYLAFVLASLVQTAAKNFRRFVRPFFLEPVGGEPTSSKRFYDGLTLVATQLTFPFTTTPFILLGLTDSLKAWRGVYFYGLVSTLACLVFFASPGKALLKSRLEERQGQASSRLVRSISSESLTGGEPILGISKDLEQDMSEAMREIKTEVEARQHKKRS</sequence>
<evidence type="ECO:0000256" key="2">
    <source>
        <dbReference type="ARBA" id="ARBA00022679"/>
    </source>
</evidence>
<evidence type="ECO:0008006" key="10">
    <source>
        <dbReference type="Google" id="ProtNLM"/>
    </source>
</evidence>
<protein>
    <recommendedName>
        <fullName evidence="10">Lysophospholipid acyltransferase</fullName>
    </recommendedName>
</protein>
<evidence type="ECO:0000256" key="7">
    <source>
        <dbReference type="SAM" id="Phobius"/>
    </source>
</evidence>
<name>A0A0F7ZYZ9_9HYPO</name>
<evidence type="ECO:0000256" key="3">
    <source>
        <dbReference type="ARBA" id="ARBA00022692"/>
    </source>
</evidence>
<feature type="transmembrane region" description="Helical" evidence="7">
    <location>
        <begin position="420"/>
        <end position="443"/>
    </location>
</feature>
<keyword evidence="2" id="KW-0808">Transferase</keyword>
<feature type="transmembrane region" description="Helical" evidence="7">
    <location>
        <begin position="455"/>
        <end position="478"/>
    </location>
</feature>
<dbReference type="OrthoDB" id="286734at2759"/>
<evidence type="ECO:0000256" key="5">
    <source>
        <dbReference type="ARBA" id="ARBA00023136"/>
    </source>
</evidence>
<dbReference type="Proteomes" id="UP000054481">
    <property type="component" value="Unassembled WGS sequence"/>
</dbReference>
<evidence type="ECO:0000256" key="1">
    <source>
        <dbReference type="ARBA" id="ARBA00004141"/>
    </source>
</evidence>
<keyword evidence="9" id="KW-1185">Reference proteome</keyword>
<dbReference type="AlphaFoldDB" id="A0A0F7ZYZ9"/>
<gene>
    <name evidence="8" type="ORF">HIM_07146</name>
</gene>
<dbReference type="Pfam" id="PF03062">
    <property type="entry name" value="MBOAT"/>
    <property type="match status" value="1"/>
</dbReference>
<dbReference type="GO" id="GO:0046474">
    <property type="term" value="P:glycerophospholipid biosynthetic process"/>
    <property type="evidence" value="ECO:0007669"/>
    <property type="project" value="TreeGrafter"/>
</dbReference>
<dbReference type="InterPro" id="IPR004299">
    <property type="entry name" value="MBOAT_fam"/>
</dbReference>